<protein>
    <submittedName>
        <fullName evidence="2">Uncharacterized protein</fullName>
    </submittedName>
</protein>
<sequence length="523" mass="59398">MKNNIRETHILDQDFDNILSAVDDPISVINQRRIENSGLKEDRYLEMNNSKSGKRHIANQIRSQNPSPINKKKTLRSNTSKARNETIEGDLESIIDDAFNRKREKISETDQILQTGGGNISRSKKGSRLSFDNDGLQQLIDMAKLRRQENNLNNTKERFVLPQIRNNSSNIKKESSTKNNYVDDETPWTHRVKTVIATTANTPQNMLGPGLTQNNPKVPNINTTQSFNNTKIDPSPQITKMKISDQTPDHSMISFDNTMQIQKDGAKVFNRGSHLFKDGLNQGIKGVHSLDNQTENDVPVQGQGGYVVKKKRQSKVTNNQIEIIKPSDSVNNQNDSVVSQDDKLQQHQLDNMKLLPIKKYKNDLDTTSQLQLNSQRSKSSLQNEKLISSSREFNNNLGGSFNHKNGRDRERGGSLNNKSSHHHHHQERPRDQNPNNISSTLSPTRHKRSHRNNSVGKKKDQGQSQNGIYLQQDQTESMIQKKNVHFKDEVEGNSLCDVVVIESYKKYYNNGNQASCSCFCSIF</sequence>
<keyword evidence="3" id="KW-1185">Reference proteome</keyword>
<proteinExistence type="predicted"/>
<feature type="region of interest" description="Disordered" evidence="1">
    <location>
        <begin position="62"/>
        <end position="85"/>
    </location>
</feature>
<gene>
    <name evidence="2" type="primary">Contig14377.g15320</name>
    <name evidence="2" type="ORF">STYLEM_10183</name>
</gene>
<evidence type="ECO:0000256" key="1">
    <source>
        <dbReference type="SAM" id="MobiDB-lite"/>
    </source>
</evidence>
<reference evidence="2 3" key="1">
    <citation type="submission" date="2014-06" db="EMBL/GenBank/DDBJ databases">
        <authorList>
            <person name="Swart Estienne"/>
        </authorList>
    </citation>
    <scope>NUCLEOTIDE SEQUENCE [LARGE SCALE GENOMIC DNA]</scope>
    <source>
        <strain evidence="2 3">130c</strain>
    </source>
</reference>
<feature type="compositionally biased region" description="Polar residues" evidence="1">
    <location>
        <begin position="370"/>
        <end position="403"/>
    </location>
</feature>
<organism evidence="2 3">
    <name type="scientific">Stylonychia lemnae</name>
    <name type="common">Ciliate</name>
    <dbReference type="NCBI Taxonomy" id="5949"/>
    <lineage>
        <taxon>Eukaryota</taxon>
        <taxon>Sar</taxon>
        <taxon>Alveolata</taxon>
        <taxon>Ciliophora</taxon>
        <taxon>Intramacronucleata</taxon>
        <taxon>Spirotrichea</taxon>
        <taxon>Stichotrichia</taxon>
        <taxon>Sporadotrichida</taxon>
        <taxon>Oxytrichidae</taxon>
        <taxon>Stylonychinae</taxon>
        <taxon>Stylonychia</taxon>
    </lineage>
</organism>
<dbReference type="AlphaFoldDB" id="A0A078AK43"/>
<dbReference type="EMBL" id="CCKQ01009669">
    <property type="protein sequence ID" value="CDW81173.1"/>
    <property type="molecule type" value="Genomic_DNA"/>
</dbReference>
<evidence type="ECO:0000313" key="2">
    <source>
        <dbReference type="EMBL" id="CDW81173.1"/>
    </source>
</evidence>
<feature type="region of interest" description="Disordered" evidence="1">
    <location>
        <begin position="370"/>
        <end position="466"/>
    </location>
</feature>
<dbReference type="InParanoid" id="A0A078AK43"/>
<name>A0A078AK43_STYLE</name>
<dbReference type="Proteomes" id="UP000039865">
    <property type="component" value="Unassembled WGS sequence"/>
</dbReference>
<feature type="region of interest" description="Disordered" evidence="1">
    <location>
        <begin position="326"/>
        <end position="347"/>
    </location>
</feature>
<accession>A0A078AK43</accession>
<evidence type="ECO:0000313" key="3">
    <source>
        <dbReference type="Proteomes" id="UP000039865"/>
    </source>
</evidence>
<feature type="compositionally biased region" description="Polar residues" evidence="1">
    <location>
        <begin position="328"/>
        <end position="339"/>
    </location>
</feature>
<feature type="compositionally biased region" description="Polar residues" evidence="1">
    <location>
        <begin position="432"/>
        <end position="443"/>
    </location>
</feature>